<sequence length="314" mass="35627">MPKSDNVDGRDVVKDETASLSEEEDTKKYYITENLFETLKAMGFSENAIKKSIVAGCVDESTCVQWITMHTGHPELDTPLESGVEVIVRVKRVLTDAEREAKVRELREKAQAKKEEEKRAAMEEERQRIEAGRKALEIKEKHDKIRLNNELAAMRKQREEDAIARKRVRVQILADRYVRQGLKPDDARRKATEEIEEELRHKREQVLTQLGNDQGRGGAAKDEEGLGAWKLEAGTTPTHSLSDIFDGPVKPVSSLPDLVDAIVSHDNTVLSQQCLMLLRSILMNILNSPLDMKANTENFHKRFFNENLPNEASS</sequence>
<evidence type="ECO:0000256" key="1">
    <source>
        <dbReference type="SAM" id="Coils"/>
    </source>
</evidence>
<dbReference type="Gene3D" id="1.10.8.10">
    <property type="entry name" value="DNA helicase RuvA subunit, C-terminal domain"/>
    <property type="match status" value="1"/>
</dbReference>
<feature type="coiled-coil region" evidence="1">
    <location>
        <begin position="96"/>
        <end position="139"/>
    </location>
</feature>
<dbReference type="EMBL" id="HE573026">
    <property type="protein sequence ID" value="CCC51401.1"/>
    <property type="molecule type" value="Genomic_DNA"/>
</dbReference>
<evidence type="ECO:0000313" key="3">
    <source>
        <dbReference type="EMBL" id="CCC51401.1"/>
    </source>
</evidence>
<keyword evidence="1" id="KW-0175">Coiled coil</keyword>
<reference evidence="3" key="1">
    <citation type="journal article" date="2012" name="Proc. Natl. Acad. Sci. U.S.A.">
        <title>Antigenic diversity is generated by distinct evolutionary mechanisms in African trypanosome species.</title>
        <authorList>
            <person name="Jackson A.P."/>
            <person name="Berry A."/>
            <person name="Aslett M."/>
            <person name="Allison H.C."/>
            <person name="Burton P."/>
            <person name="Vavrova-Anderson J."/>
            <person name="Brown R."/>
            <person name="Browne H."/>
            <person name="Corton N."/>
            <person name="Hauser H."/>
            <person name="Gamble J."/>
            <person name="Gilderthorp R."/>
            <person name="Marcello L."/>
            <person name="McQuillan J."/>
            <person name="Otto T.D."/>
            <person name="Quail M.A."/>
            <person name="Sanders M.J."/>
            <person name="van Tonder A."/>
            <person name="Ginger M.L."/>
            <person name="Field M.C."/>
            <person name="Barry J.D."/>
            <person name="Hertz-Fowler C."/>
            <person name="Berriman M."/>
        </authorList>
    </citation>
    <scope>NUCLEOTIDE SEQUENCE</scope>
    <source>
        <strain evidence="3">Y486</strain>
    </source>
</reference>
<organism evidence="3">
    <name type="scientific">Trypanosoma vivax (strain Y486)</name>
    <dbReference type="NCBI Taxonomy" id="1055687"/>
    <lineage>
        <taxon>Eukaryota</taxon>
        <taxon>Discoba</taxon>
        <taxon>Euglenozoa</taxon>
        <taxon>Kinetoplastea</taxon>
        <taxon>Metakinetoplastina</taxon>
        <taxon>Trypanosomatida</taxon>
        <taxon>Trypanosomatidae</taxon>
        <taxon>Trypanosoma</taxon>
        <taxon>Duttonella</taxon>
    </lineage>
</organism>
<proteinExistence type="predicted"/>
<dbReference type="AlphaFoldDB" id="G0U698"/>
<dbReference type="PANTHER" id="PTHR46713:SF1">
    <property type="entry name" value="F13M7.16 PROTEIN"/>
    <property type="match status" value="1"/>
</dbReference>
<gene>
    <name evidence="3" type="ORF">TVY486_1004520</name>
</gene>
<dbReference type="InterPro" id="IPR009060">
    <property type="entry name" value="UBA-like_sf"/>
</dbReference>
<protein>
    <recommendedName>
        <fullName evidence="4">UBA domain-containing protein</fullName>
    </recommendedName>
</protein>
<name>G0U698_TRYVY</name>
<dbReference type="SUPFAM" id="SSF46934">
    <property type="entry name" value="UBA-like"/>
    <property type="match status" value="1"/>
</dbReference>
<dbReference type="VEuPathDB" id="TriTrypDB:TvY486_1004520"/>
<accession>G0U698</accession>
<evidence type="ECO:0008006" key="4">
    <source>
        <dbReference type="Google" id="ProtNLM"/>
    </source>
</evidence>
<evidence type="ECO:0000256" key="2">
    <source>
        <dbReference type="SAM" id="MobiDB-lite"/>
    </source>
</evidence>
<feature type="compositionally biased region" description="Basic and acidic residues" evidence="2">
    <location>
        <begin position="1"/>
        <end position="17"/>
    </location>
</feature>
<feature type="region of interest" description="Disordered" evidence="2">
    <location>
        <begin position="1"/>
        <end position="24"/>
    </location>
</feature>
<dbReference type="PANTHER" id="PTHR46713">
    <property type="entry name" value="F13M7.16 PROTEIN"/>
    <property type="match status" value="1"/>
</dbReference>